<dbReference type="Gene3D" id="1.10.418.30">
    <property type="entry name" value="Ncd80 complex, Ncd80 subunit"/>
    <property type="match status" value="1"/>
</dbReference>
<dbReference type="GO" id="GO:0005634">
    <property type="term" value="C:nucleus"/>
    <property type="evidence" value="ECO:0007669"/>
    <property type="project" value="UniProtKB-SubCell"/>
</dbReference>
<dbReference type="PANTHER" id="PTHR10643">
    <property type="entry name" value="KINETOCHORE PROTEIN NDC80"/>
    <property type="match status" value="1"/>
</dbReference>
<evidence type="ECO:0000256" key="12">
    <source>
        <dbReference type="SAM" id="MobiDB-lite"/>
    </source>
</evidence>
<dbReference type="GO" id="GO:0051301">
    <property type="term" value="P:cell division"/>
    <property type="evidence" value="ECO:0007669"/>
    <property type="project" value="UniProtKB-UniRule"/>
</dbReference>
<comment type="function">
    <text evidence="10">Acts as a component of the essential kinetochore-associated NDC80 complex, which is required for chromosome segregation and spindle checkpoint activity.</text>
</comment>
<keyword evidence="4 10" id="KW-0498">Mitosis</keyword>
<keyword evidence="8 10" id="KW-0131">Cell cycle</keyword>
<feature type="domain" description="Kinetochore protein Ndc80 CH" evidence="13">
    <location>
        <begin position="93"/>
        <end position="195"/>
    </location>
</feature>
<name>A0A9Q0S359_9DIPT</name>
<dbReference type="PANTHER" id="PTHR10643:SF2">
    <property type="entry name" value="KINETOCHORE PROTEIN NDC80 HOMOLOG"/>
    <property type="match status" value="1"/>
</dbReference>
<accession>A0A9Q0S359</accession>
<dbReference type="Proteomes" id="UP001151699">
    <property type="component" value="Chromosome B"/>
</dbReference>
<dbReference type="GO" id="GO:0031262">
    <property type="term" value="C:Ndc80 complex"/>
    <property type="evidence" value="ECO:0007669"/>
    <property type="project" value="UniProtKB-UniRule"/>
</dbReference>
<dbReference type="Pfam" id="PF03801">
    <property type="entry name" value="Ndc80_HEC"/>
    <property type="match status" value="1"/>
</dbReference>
<proteinExistence type="inferred from homology"/>
<dbReference type="InterPro" id="IPR005550">
    <property type="entry name" value="Kinetochore_Ndc80"/>
</dbReference>
<evidence type="ECO:0000256" key="9">
    <source>
        <dbReference type="ARBA" id="ARBA00023328"/>
    </source>
</evidence>
<dbReference type="EMBL" id="WJQU01000002">
    <property type="protein sequence ID" value="KAJ6641815.1"/>
    <property type="molecule type" value="Genomic_DNA"/>
</dbReference>
<evidence type="ECO:0000313" key="14">
    <source>
        <dbReference type="EMBL" id="KAJ6641815.1"/>
    </source>
</evidence>
<evidence type="ECO:0000256" key="2">
    <source>
        <dbReference type="ARBA" id="ARBA00022454"/>
    </source>
</evidence>
<comment type="caution">
    <text evidence="14">The sequence shown here is derived from an EMBL/GenBank/DDBJ whole genome shotgun (WGS) entry which is preliminary data.</text>
</comment>
<dbReference type="InterPro" id="IPR038273">
    <property type="entry name" value="Ndc80_sf"/>
</dbReference>
<keyword evidence="15" id="KW-1185">Reference proteome</keyword>
<evidence type="ECO:0000256" key="1">
    <source>
        <dbReference type="ARBA" id="ARBA00007050"/>
    </source>
</evidence>
<organism evidence="14 15">
    <name type="scientific">Pseudolycoriella hygida</name>
    <dbReference type="NCBI Taxonomy" id="35572"/>
    <lineage>
        <taxon>Eukaryota</taxon>
        <taxon>Metazoa</taxon>
        <taxon>Ecdysozoa</taxon>
        <taxon>Arthropoda</taxon>
        <taxon>Hexapoda</taxon>
        <taxon>Insecta</taxon>
        <taxon>Pterygota</taxon>
        <taxon>Neoptera</taxon>
        <taxon>Endopterygota</taxon>
        <taxon>Diptera</taxon>
        <taxon>Nematocera</taxon>
        <taxon>Sciaroidea</taxon>
        <taxon>Sciaridae</taxon>
        <taxon>Pseudolycoriella</taxon>
    </lineage>
</organism>
<evidence type="ECO:0000256" key="4">
    <source>
        <dbReference type="ARBA" id="ARBA00022776"/>
    </source>
</evidence>
<protein>
    <recommendedName>
        <fullName evidence="10">Kinetochore protein NDC80</fullName>
    </recommendedName>
</protein>
<evidence type="ECO:0000256" key="3">
    <source>
        <dbReference type="ARBA" id="ARBA00022618"/>
    </source>
</evidence>
<keyword evidence="5 10" id="KW-0995">Kinetochore</keyword>
<dbReference type="InterPro" id="IPR055260">
    <property type="entry name" value="Ndc80_CH"/>
</dbReference>
<comment type="subunit">
    <text evidence="10">Component of the NDC80 complex.</text>
</comment>
<comment type="similarity">
    <text evidence="1 10">Belongs to the NDC80/HEC1 family.</text>
</comment>
<feature type="region of interest" description="Disordered" evidence="12">
    <location>
        <begin position="27"/>
        <end position="59"/>
    </location>
</feature>
<evidence type="ECO:0000313" key="15">
    <source>
        <dbReference type="Proteomes" id="UP001151699"/>
    </source>
</evidence>
<evidence type="ECO:0000256" key="8">
    <source>
        <dbReference type="ARBA" id="ARBA00023306"/>
    </source>
</evidence>
<keyword evidence="2 10" id="KW-0158">Chromosome</keyword>
<dbReference type="GO" id="GO:0051315">
    <property type="term" value="P:attachment of mitotic spindle microtubules to kinetochore"/>
    <property type="evidence" value="ECO:0007669"/>
    <property type="project" value="UniProtKB-UniRule"/>
</dbReference>
<comment type="subcellular location">
    <subcellularLocation>
        <location evidence="10">Chromosome</location>
        <location evidence="10">Centromere</location>
        <location evidence="10">Kinetochore</location>
    </subcellularLocation>
    <subcellularLocation>
        <location evidence="10">Nucleus</location>
    </subcellularLocation>
</comment>
<gene>
    <name evidence="14" type="ORF">Bhyg_06758</name>
</gene>
<keyword evidence="3 10" id="KW-0132">Cell division</keyword>
<sequence length="597" mass="68472">MDKRKTTDNVVSRPSTRISRLVQPRKYSCTPHGLNRNRSSSTENIQSYDRGANKRSRSANPQYAIETPLKPIARSLSSLFTPASISKNVIPKKPMNEQNARILEILRTHHFGPNFLPSGLQSMTAKQFVEIIRFFACSICGNKIVIQDNNIDDVKRFVEFVQYPLQMNKSWFKTPTLSVAFDRNVEFLDWLCDFIAPDDGNALAKEMAEVNGFGDQQFSARFIDDVTNGYVIFNSDVASESQNWVSKWTDELITCKTGAEDIAVTNVRLQEEYQNLLATETTFAHEELLQTQLKKRNELCEMVAQMEAKVDEEEIDFQERSNELNLLTAKRRELIETVDELKATIKKQNVSAEDRKKMVFEMKEKEGMIEEKKTFVASSVAIADENAVKIARLKIQKTAKIFALNVLMQKVFQLGINIEEINLSEVSINETDNKDEIRTKLKLFDRIKEFASEQCSSTQILLNDIQTKVTSATSELFKSEDEIAYLKKHLHSLEVQIQKVDDEIVDENYATEQQRQQKQTEIEHLLHGNDKLIQKIENSEKMAETLKDENRRIFIGIQVEADGLLKEKIKQQSLQESALQELEQLIGEVKNAIKNLK</sequence>
<evidence type="ECO:0000256" key="11">
    <source>
        <dbReference type="SAM" id="Coils"/>
    </source>
</evidence>
<evidence type="ECO:0000256" key="7">
    <source>
        <dbReference type="ARBA" id="ARBA00023242"/>
    </source>
</evidence>
<evidence type="ECO:0000256" key="5">
    <source>
        <dbReference type="ARBA" id="ARBA00022838"/>
    </source>
</evidence>
<evidence type="ECO:0000256" key="6">
    <source>
        <dbReference type="ARBA" id="ARBA00023054"/>
    </source>
</evidence>
<feature type="coiled-coil region" evidence="11">
    <location>
        <begin position="296"/>
        <end position="351"/>
    </location>
</feature>
<keyword evidence="7 10" id="KW-0539">Nucleus</keyword>
<dbReference type="OrthoDB" id="7780375at2759"/>
<evidence type="ECO:0000259" key="13">
    <source>
        <dbReference type="Pfam" id="PF03801"/>
    </source>
</evidence>
<keyword evidence="9 10" id="KW-0137">Centromere</keyword>
<keyword evidence="6 11" id="KW-0175">Coiled coil</keyword>
<feature type="compositionally biased region" description="Polar residues" evidence="12">
    <location>
        <begin position="36"/>
        <end position="47"/>
    </location>
</feature>
<reference evidence="14" key="1">
    <citation type="submission" date="2022-07" db="EMBL/GenBank/DDBJ databases">
        <authorList>
            <person name="Trinca V."/>
            <person name="Uliana J.V.C."/>
            <person name="Torres T.T."/>
            <person name="Ward R.J."/>
            <person name="Monesi N."/>
        </authorList>
    </citation>
    <scope>NUCLEOTIDE SEQUENCE</scope>
    <source>
        <strain evidence="14">HSMRA1968</strain>
        <tissue evidence="14">Whole embryos</tissue>
    </source>
</reference>
<dbReference type="AlphaFoldDB" id="A0A9Q0S359"/>
<evidence type="ECO:0000256" key="10">
    <source>
        <dbReference type="RuleBase" id="RU368072"/>
    </source>
</evidence>